<dbReference type="EMBL" id="BAAALT010000141">
    <property type="protein sequence ID" value="GAA1815995.1"/>
    <property type="molecule type" value="Genomic_DNA"/>
</dbReference>
<keyword evidence="1" id="KW-0812">Transmembrane</keyword>
<keyword evidence="1" id="KW-1133">Transmembrane helix</keyword>
<reference evidence="3" key="1">
    <citation type="journal article" date="2019" name="Int. J. Syst. Evol. Microbiol.">
        <title>The Global Catalogue of Microorganisms (GCM) 10K type strain sequencing project: providing services to taxonomists for standard genome sequencing and annotation.</title>
        <authorList>
            <consortium name="The Broad Institute Genomics Platform"/>
            <consortium name="The Broad Institute Genome Sequencing Center for Infectious Disease"/>
            <person name="Wu L."/>
            <person name="Ma J."/>
        </authorList>
    </citation>
    <scope>NUCLEOTIDE SEQUENCE [LARGE SCALE GENOMIC DNA]</scope>
    <source>
        <strain evidence="3">JCM 13250</strain>
    </source>
</reference>
<name>A0ABP4YLP8_9ACTN</name>
<gene>
    <name evidence="2" type="ORF">GCM10009682_41100</name>
</gene>
<organism evidence="2 3">
    <name type="scientific">Luedemannella flava</name>
    <dbReference type="NCBI Taxonomy" id="349316"/>
    <lineage>
        <taxon>Bacteria</taxon>
        <taxon>Bacillati</taxon>
        <taxon>Actinomycetota</taxon>
        <taxon>Actinomycetes</taxon>
        <taxon>Micromonosporales</taxon>
        <taxon>Micromonosporaceae</taxon>
        <taxon>Luedemannella</taxon>
    </lineage>
</organism>
<dbReference type="RefSeq" id="WP_344134616.1">
    <property type="nucleotide sequence ID" value="NZ_BAAALT010000141.1"/>
</dbReference>
<keyword evidence="3" id="KW-1185">Reference proteome</keyword>
<protein>
    <submittedName>
        <fullName evidence="2">Uncharacterized protein</fullName>
    </submittedName>
</protein>
<accession>A0ABP4YLP8</accession>
<dbReference type="Proteomes" id="UP001500218">
    <property type="component" value="Unassembled WGS sequence"/>
</dbReference>
<comment type="caution">
    <text evidence="2">The sequence shown here is derived from an EMBL/GenBank/DDBJ whole genome shotgun (WGS) entry which is preliminary data.</text>
</comment>
<evidence type="ECO:0000256" key="1">
    <source>
        <dbReference type="SAM" id="Phobius"/>
    </source>
</evidence>
<feature type="transmembrane region" description="Helical" evidence="1">
    <location>
        <begin position="41"/>
        <end position="62"/>
    </location>
</feature>
<evidence type="ECO:0000313" key="3">
    <source>
        <dbReference type="Proteomes" id="UP001500218"/>
    </source>
</evidence>
<sequence length="349" mass="36812">MNTPLRELFEDLAAAPPTSMPQAARLTDVHRRISRTRRRRALAATATVTAVVLAIGGTTAVLRDTAAPPVTPAATPTPSPSPSLKTIGGVPEYVAGVRIFAGATAEFPDNTVTVRFTPTSKRLAIVVRCSDNAIRGELSYSGKGPRFAHCGTVSAVDDLSEVNLEVGKPATVTFTATMLLRLAGRHHDSLPLPARGGISLAVGVPVAFGDFPLPPRPATLPALPGPPPGWSVVKTVRNAPGDPLTPVTVELPWKPQDLNFIVHLQTPGTVRVSLTGKEFLTCVKWDFEPGMADPTQPDVPDSCTEERLLGPADKPRSNTLAITVRPEHVTGDWVVFISSDASLVGGPHG</sequence>
<evidence type="ECO:0000313" key="2">
    <source>
        <dbReference type="EMBL" id="GAA1815995.1"/>
    </source>
</evidence>
<proteinExistence type="predicted"/>
<keyword evidence="1" id="KW-0472">Membrane</keyword>